<protein>
    <submittedName>
        <fullName evidence="5">Glycosyltransferase family 4 protein</fullName>
        <ecNumber evidence="5">2.4.-.-</ecNumber>
    </submittedName>
</protein>
<comment type="caution">
    <text evidence="5">The sequence shown here is derived from an EMBL/GenBank/DDBJ whole genome shotgun (WGS) entry which is preliminary data.</text>
</comment>
<accession>A0ABW1NC20</accession>
<evidence type="ECO:0000313" key="6">
    <source>
        <dbReference type="Proteomes" id="UP001596137"/>
    </source>
</evidence>
<sequence length="458" mass="48597">MRILLAQNMFHLPTHGGANKSNRIMLEQLAARGHTCRVVAPLSGALRRTSLARHLAYLENAGALIRSVTDEAVTYEYRGVVAHAVVNPSHLARWVGMVSDALNPDWILVPSDDPGLIMLGAASRAAPGRIVYLAHTLQQLPFGPGAFYPSSAGTRLVRSAAGVVAVSRAARDHLLRWAAVESTLIHPQVYERGPAAAPGPAGGAVTMVNPCAYKGLPIFLALADARPGVRFLAVPTWGATEDDLEALRRRPNIELMDPVDDIGEVLARTRVLVMPSLWDETFGYTAVEAMLRGVPVLASDVGGLSEAKLGVPYLLPVRRISGYEAGSHARPVPIVPEQDAGPWLDALDLLLTDPAHHRDVAERSERAAAAFVAALDEDALDRYLTTLTPAEAPVTSPAASGLGDPPSARSLATVARRRAKALTPERRAALAALLAAHSAQDPPKPPPPPPSEQGDNAP</sequence>
<organism evidence="5 6">
    <name type="scientific">Sphaerisporangium aureirubrum</name>
    <dbReference type="NCBI Taxonomy" id="1544736"/>
    <lineage>
        <taxon>Bacteria</taxon>
        <taxon>Bacillati</taxon>
        <taxon>Actinomycetota</taxon>
        <taxon>Actinomycetes</taxon>
        <taxon>Streptosporangiales</taxon>
        <taxon>Streptosporangiaceae</taxon>
        <taxon>Sphaerisporangium</taxon>
    </lineage>
</organism>
<dbReference type="EC" id="2.4.-.-" evidence="5"/>
<evidence type="ECO:0000259" key="4">
    <source>
        <dbReference type="Pfam" id="PF13439"/>
    </source>
</evidence>
<dbReference type="SUPFAM" id="SSF53756">
    <property type="entry name" value="UDP-Glycosyltransferase/glycogen phosphorylase"/>
    <property type="match status" value="1"/>
</dbReference>
<feature type="domain" description="Glycosyltransferase subfamily 4-like N-terminal" evidence="4">
    <location>
        <begin position="16"/>
        <end position="182"/>
    </location>
</feature>
<feature type="compositionally biased region" description="Pro residues" evidence="3">
    <location>
        <begin position="442"/>
        <end position="451"/>
    </location>
</feature>
<dbReference type="CDD" id="cd03801">
    <property type="entry name" value="GT4_PimA-like"/>
    <property type="match status" value="1"/>
</dbReference>
<dbReference type="Proteomes" id="UP001596137">
    <property type="component" value="Unassembled WGS sequence"/>
</dbReference>
<dbReference type="Pfam" id="PF13692">
    <property type="entry name" value="Glyco_trans_1_4"/>
    <property type="match status" value="1"/>
</dbReference>
<keyword evidence="1 5" id="KW-0328">Glycosyltransferase</keyword>
<name>A0ABW1NC20_9ACTN</name>
<evidence type="ECO:0000256" key="2">
    <source>
        <dbReference type="ARBA" id="ARBA00022679"/>
    </source>
</evidence>
<dbReference type="RefSeq" id="WP_380747562.1">
    <property type="nucleotide sequence ID" value="NZ_JBHSRF010000005.1"/>
</dbReference>
<evidence type="ECO:0000256" key="3">
    <source>
        <dbReference type="SAM" id="MobiDB-lite"/>
    </source>
</evidence>
<keyword evidence="2 5" id="KW-0808">Transferase</keyword>
<dbReference type="Pfam" id="PF13439">
    <property type="entry name" value="Glyco_transf_4"/>
    <property type="match status" value="1"/>
</dbReference>
<dbReference type="EMBL" id="JBHSRF010000005">
    <property type="protein sequence ID" value="MFC6080606.1"/>
    <property type="molecule type" value="Genomic_DNA"/>
</dbReference>
<evidence type="ECO:0000256" key="1">
    <source>
        <dbReference type="ARBA" id="ARBA00022676"/>
    </source>
</evidence>
<dbReference type="Gene3D" id="3.40.50.2000">
    <property type="entry name" value="Glycogen Phosphorylase B"/>
    <property type="match status" value="2"/>
</dbReference>
<dbReference type="InterPro" id="IPR028098">
    <property type="entry name" value="Glyco_trans_4-like_N"/>
</dbReference>
<feature type="region of interest" description="Disordered" evidence="3">
    <location>
        <begin position="433"/>
        <end position="458"/>
    </location>
</feature>
<reference evidence="6" key="1">
    <citation type="journal article" date="2019" name="Int. J. Syst. Evol. Microbiol.">
        <title>The Global Catalogue of Microorganisms (GCM) 10K type strain sequencing project: providing services to taxonomists for standard genome sequencing and annotation.</title>
        <authorList>
            <consortium name="The Broad Institute Genomics Platform"/>
            <consortium name="The Broad Institute Genome Sequencing Center for Infectious Disease"/>
            <person name="Wu L."/>
            <person name="Ma J."/>
        </authorList>
    </citation>
    <scope>NUCLEOTIDE SEQUENCE [LARGE SCALE GENOMIC DNA]</scope>
    <source>
        <strain evidence="6">JCM 30346</strain>
    </source>
</reference>
<gene>
    <name evidence="5" type="ORF">ACFP1K_05515</name>
</gene>
<proteinExistence type="predicted"/>
<dbReference type="PANTHER" id="PTHR12526:SF510">
    <property type="entry name" value="D-INOSITOL 3-PHOSPHATE GLYCOSYLTRANSFERASE"/>
    <property type="match status" value="1"/>
</dbReference>
<evidence type="ECO:0000313" key="5">
    <source>
        <dbReference type="EMBL" id="MFC6080606.1"/>
    </source>
</evidence>
<keyword evidence="6" id="KW-1185">Reference proteome</keyword>
<dbReference type="PANTHER" id="PTHR12526">
    <property type="entry name" value="GLYCOSYLTRANSFERASE"/>
    <property type="match status" value="1"/>
</dbReference>
<dbReference type="GO" id="GO:0016757">
    <property type="term" value="F:glycosyltransferase activity"/>
    <property type="evidence" value="ECO:0007669"/>
    <property type="project" value="UniProtKB-KW"/>
</dbReference>